<sequence precursor="true">MNCKLSAAITLLACLFLTPNAALSATFVEIARFDVSASADANSTSYIGNNPSAVAWDGRQLFIAGFNSSGAQADTAITEITNAGAAGLNVATLSDSFGVLSTPNLRGYSGLDLKDSTLAAAYDDGGADANGIQALDASTRTQTWAKNARGGSGVAFDPGFGGADQGVAWTTFGSGRRALQDAATGADIYGTSDGMIINTGSGSFWRDMDFDPASGDLYARRSNGVIMSTRTGGNSVTAITELVPIDTGADFVAGHMISFLSGTPDGDLLIYNDRPATQSNQPFASVVKVIDTAGAAQSAVFNLIGGGVPADGNGYYDFDYDPTTRTLAIADFANRNVHIFGVVPEPTAAVLLVAAFATGATQRTRRVGLPVRSA</sequence>
<dbReference type="SUPFAM" id="SSF75011">
    <property type="entry name" value="3-carboxy-cis,cis-mucoante lactonizing enzyme"/>
    <property type="match status" value="1"/>
</dbReference>
<dbReference type="OrthoDB" id="248846at2"/>
<protein>
    <recommendedName>
        <fullName evidence="4">PEP-CTERM protein-sorting domain-containing protein</fullName>
    </recommendedName>
</protein>
<feature type="signal peptide" evidence="1">
    <location>
        <begin position="1"/>
        <end position="24"/>
    </location>
</feature>
<dbReference type="RefSeq" id="WP_146561956.1">
    <property type="nucleotide sequence ID" value="NZ_SIHJ01000001.1"/>
</dbReference>
<evidence type="ECO:0008006" key="4">
    <source>
        <dbReference type="Google" id="ProtNLM"/>
    </source>
</evidence>
<proteinExistence type="predicted"/>
<keyword evidence="1" id="KW-0732">Signal</keyword>
<feature type="chain" id="PRO_5022730560" description="PEP-CTERM protein-sorting domain-containing protein" evidence="1">
    <location>
        <begin position="25"/>
        <end position="374"/>
    </location>
</feature>
<dbReference type="EMBL" id="SIHJ01000001">
    <property type="protein sequence ID" value="TWT35636.1"/>
    <property type="molecule type" value="Genomic_DNA"/>
</dbReference>
<evidence type="ECO:0000313" key="2">
    <source>
        <dbReference type="EMBL" id="TWT35636.1"/>
    </source>
</evidence>
<keyword evidence="3" id="KW-1185">Reference proteome</keyword>
<organism evidence="2 3">
    <name type="scientific">Posidoniimonas corsicana</name>
    <dbReference type="NCBI Taxonomy" id="1938618"/>
    <lineage>
        <taxon>Bacteria</taxon>
        <taxon>Pseudomonadati</taxon>
        <taxon>Planctomycetota</taxon>
        <taxon>Planctomycetia</taxon>
        <taxon>Pirellulales</taxon>
        <taxon>Lacipirellulaceae</taxon>
        <taxon>Posidoniimonas</taxon>
    </lineage>
</organism>
<evidence type="ECO:0000313" key="3">
    <source>
        <dbReference type="Proteomes" id="UP000316714"/>
    </source>
</evidence>
<reference evidence="2 3" key="1">
    <citation type="submission" date="2019-02" db="EMBL/GenBank/DDBJ databases">
        <title>Deep-cultivation of Planctomycetes and their phenomic and genomic characterization uncovers novel biology.</title>
        <authorList>
            <person name="Wiegand S."/>
            <person name="Jogler M."/>
            <person name="Boedeker C."/>
            <person name="Pinto D."/>
            <person name="Vollmers J."/>
            <person name="Rivas-Marin E."/>
            <person name="Kohn T."/>
            <person name="Peeters S.H."/>
            <person name="Heuer A."/>
            <person name="Rast P."/>
            <person name="Oberbeckmann S."/>
            <person name="Bunk B."/>
            <person name="Jeske O."/>
            <person name="Meyerdierks A."/>
            <person name="Storesund J.E."/>
            <person name="Kallscheuer N."/>
            <person name="Luecker S."/>
            <person name="Lage O.M."/>
            <person name="Pohl T."/>
            <person name="Merkel B.J."/>
            <person name="Hornburger P."/>
            <person name="Mueller R.-W."/>
            <person name="Bruemmer F."/>
            <person name="Labrenz M."/>
            <person name="Spormann A.M."/>
            <person name="Op Den Camp H."/>
            <person name="Overmann J."/>
            <person name="Amann R."/>
            <person name="Jetten M.S.M."/>
            <person name="Mascher T."/>
            <person name="Medema M.H."/>
            <person name="Devos D.P."/>
            <person name="Kaster A.-K."/>
            <person name="Ovreas L."/>
            <person name="Rohde M."/>
            <person name="Galperin M.Y."/>
            <person name="Jogler C."/>
        </authorList>
    </citation>
    <scope>NUCLEOTIDE SEQUENCE [LARGE SCALE GENOMIC DNA]</scope>
    <source>
        <strain evidence="2 3">KOR34</strain>
    </source>
</reference>
<name>A0A5C5VAK5_9BACT</name>
<dbReference type="Proteomes" id="UP000316714">
    <property type="component" value="Unassembled WGS sequence"/>
</dbReference>
<accession>A0A5C5VAK5</accession>
<dbReference type="AlphaFoldDB" id="A0A5C5VAK5"/>
<comment type="caution">
    <text evidence="2">The sequence shown here is derived from an EMBL/GenBank/DDBJ whole genome shotgun (WGS) entry which is preliminary data.</text>
</comment>
<gene>
    <name evidence="2" type="ORF">KOR34_05300</name>
</gene>
<evidence type="ECO:0000256" key="1">
    <source>
        <dbReference type="SAM" id="SignalP"/>
    </source>
</evidence>